<dbReference type="GO" id="GO:0030214">
    <property type="term" value="P:hyaluronan catabolic process"/>
    <property type="evidence" value="ECO:0007669"/>
    <property type="project" value="TreeGrafter"/>
</dbReference>
<dbReference type="InterPro" id="IPR013785">
    <property type="entry name" value="Aldolase_TIM"/>
</dbReference>
<keyword evidence="6" id="KW-0326">Glycosidase</keyword>
<organism evidence="7 8">
    <name type="scientific">Parastrongyloides trichosuri</name>
    <name type="common">Possum-specific nematode worm</name>
    <dbReference type="NCBI Taxonomy" id="131310"/>
    <lineage>
        <taxon>Eukaryota</taxon>
        <taxon>Metazoa</taxon>
        <taxon>Ecdysozoa</taxon>
        <taxon>Nematoda</taxon>
        <taxon>Chromadorea</taxon>
        <taxon>Rhabditida</taxon>
        <taxon>Tylenchina</taxon>
        <taxon>Panagrolaimomorpha</taxon>
        <taxon>Strongyloidoidea</taxon>
        <taxon>Strongyloididae</taxon>
        <taxon>Parastrongyloides</taxon>
    </lineage>
</organism>
<dbReference type="EC" id="3.2.1.35" evidence="6"/>
<dbReference type="InterPro" id="IPR018155">
    <property type="entry name" value="Hyaluronidase"/>
</dbReference>
<sequence length="358" mass="42140">MLSLKIITFLSTYIIILTLLTKLTYQDIVPSFYWNSFTEPCIKHGVLIPLEEYGIIANTNQSFQGDHIVIFYERDVGLYPYLKYINSTHNQFFNGGIPQNTDMIAHLKKLRDDIDKIIPNPEFDGLAIIDVEEWRPTYDTNWSAKRIYREESVQHVYTRFPYLSRHEAIELAKKEFDDSAYEFLLKTLKECQTRRPKAKWGFYGFPICDENGLNRNSTFCYREHDDKLINLLKYADALYPSAYLHFGRSLETNKLFIKDVLDESKRMASIIKDLDFGEKLIYVYHKFELNPYSKPDDIVFYSEELLDISIKQTIDSGVDGVILWTTSNNMLYRCSYIKSYVENTLGPYIKNIIYKNLF</sequence>
<reference evidence="8" key="1">
    <citation type="submission" date="2017-02" db="UniProtKB">
        <authorList>
            <consortium name="WormBaseParasite"/>
        </authorList>
    </citation>
    <scope>IDENTIFICATION</scope>
</reference>
<keyword evidence="6" id="KW-0378">Hydrolase</keyword>
<dbReference type="AlphaFoldDB" id="A0A0N4ZNC0"/>
<accession>A0A0N4ZNC0</accession>
<dbReference type="PANTHER" id="PTHR11769:SF35">
    <property type="entry name" value="HYALURONIDASE"/>
    <property type="match status" value="1"/>
</dbReference>
<evidence type="ECO:0000256" key="2">
    <source>
        <dbReference type="ARBA" id="ARBA00023157"/>
    </source>
</evidence>
<proteinExistence type="inferred from homology"/>
<dbReference type="Proteomes" id="UP000038045">
    <property type="component" value="Unplaced"/>
</dbReference>
<dbReference type="PANTHER" id="PTHR11769">
    <property type="entry name" value="HYALURONIDASE"/>
    <property type="match status" value="1"/>
</dbReference>
<dbReference type="Pfam" id="PF01630">
    <property type="entry name" value="Glyco_hydro_56"/>
    <property type="match status" value="1"/>
</dbReference>
<evidence type="ECO:0000256" key="3">
    <source>
        <dbReference type="PIRNR" id="PIRNR038193"/>
    </source>
</evidence>
<feature type="active site" description="Proton donor" evidence="4">
    <location>
        <position position="132"/>
    </location>
</feature>
<name>A0A0N4ZNC0_PARTI</name>
<feature type="disulfide bond" evidence="5">
    <location>
        <begin position="41"/>
        <end position="334"/>
    </location>
</feature>
<feature type="disulfide bond" evidence="5">
    <location>
        <begin position="208"/>
        <end position="220"/>
    </location>
</feature>
<evidence type="ECO:0000256" key="1">
    <source>
        <dbReference type="ARBA" id="ARBA00008871"/>
    </source>
</evidence>
<dbReference type="GO" id="GO:0004415">
    <property type="term" value="F:hyalurononglucosaminidase activity"/>
    <property type="evidence" value="ECO:0007669"/>
    <property type="project" value="UniProtKB-UniRule"/>
</dbReference>
<dbReference type="WBParaSite" id="PTRK_0001003400.1">
    <property type="protein sequence ID" value="PTRK_0001003400.1"/>
    <property type="gene ID" value="PTRK_0001003400"/>
</dbReference>
<dbReference type="SUPFAM" id="SSF51445">
    <property type="entry name" value="(Trans)glycosidases"/>
    <property type="match status" value="1"/>
</dbReference>
<evidence type="ECO:0000313" key="7">
    <source>
        <dbReference type="Proteomes" id="UP000038045"/>
    </source>
</evidence>
<keyword evidence="7" id="KW-1185">Reference proteome</keyword>
<comment type="catalytic activity">
    <reaction evidence="6">
        <text>Random hydrolysis of (1-&gt;4)-linkages between N-acetyl-beta-D-glucosamine and D-glucuronate residues in hyaluronate.</text>
        <dbReference type="EC" id="3.2.1.35"/>
    </reaction>
</comment>
<comment type="similarity">
    <text evidence="1 3 6">Belongs to the glycosyl hydrolase 56 family.</text>
</comment>
<dbReference type="STRING" id="131310.A0A0N4ZNC0"/>
<dbReference type="InterPro" id="IPR017853">
    <property type="entry name" value="GH"/>
</dbReference>
<evidence type="ECO:0000313" key="8">
    <source>
        <dbReference type="WBParaSite" id="PTRK_0001003400.1"/>
    </source>
</evidence>
<keyword evidence="2 5" id="KW-1015">Disulfide bond</keyword>
<evidence type="ECO:0000256" key="6">
    <source>
        <dbReference type="RuleBase" id="RU610713"/>
    </source>
</evidence>
<dbReference type="PRINTS" id="PR00846">
    <property type="entry name" value="GLHYDRLASE56"/>
</dbReference>
<evidence type="ECO:0000256" key="5">
    <source>
        <dbReference type="PIRSR" id="PIRSR038193-3"/>
    </source>
</evidence>
<protein>
    <recommendedName>
        <fullName evidence="6">Hyaluronidase</fullName>
        <ecNumber evidence="6">3.2.1.35</ecNumber>
    </recommendedName>
</protein>
<evidence type="ECO:0000256" key="4">
    <source>
        <dbReference type="PIRSR" id="PIRSR038193-1"/>
    </source>
</evidence>
<dbReference type="GO" id="GO:0005975">
    <property type="term" value="P:carbohydrate metabolic process"/>
    <property type="evidence" value="ECO:0007669"/>
    <property type="project" value="UniProtKB-UniRule"/>
</dbReference>
<dbReference type="Gene3D" id="3.20.20.70">
    <property type="entry name" value="Aldolase class I"/>
    <property type="match status" value="1"/>
</dbReference>
<dbReference type="PIRSF" id="PIRSF038193">
    <property type="entry name" value="Hyaluronidase"/>
    <property type="match status" value="1"/>
</dbReference>